<evidence type="ECO:0000313" key="2">
    <source>
        <dbReference type="EMBL" id="KAL3789286.1"/>
    </source>
</evidence>
<accession>A0ABD3PPL6</accession>
<name>A0ABD3PPL6_9STRA</name>
<proteinExistence type="predicted"/>
<reference evidence="2 3" key="1">
    <citation type="journal article" date="2020" name="G3 (Bethesda)">
        <title>Improved Reference Genome for Cyclotella cryptica CCMP332, a Model for Cell Wall Morphogenesis, Salinity Adaptation, and Lipid Production in Diatoms (Bacillariophyta).</title>
        <authorList>
            <person name="Roberts W.R."/>
            <person name="Downey K.M."/>
            <person name="Ruck E.C."/>
            <person name="Traller J.C."/>
            <person name="Alverson A.J."/>
        </authorList>
    </citation>
    <scope>NUCLEOTIDE SEQUENCE [LARGE SCALE GENOMIC DNA]</scope>
    <source>
        <strain evidence="2 3">CCMP332</strain>
    </source>
</reference>
<feature type="region of interest" description="Disordered" evidence="1">
    <location>
        <begin position="33"/>
        <end position="52"/>
    </location>
</feature>
<comment type="caution">
    <text evidence="2">The sequence shown here is derived from an EMBL/GenBank/DDBJ whole genome shotgun (WGS) entry which is preliminary data.</text>
</comment>
<sequence>MRSKNMRKEPSDDGSSKSSRILCRQFISEFKSTASSKIQRQLDPSSQIGINP</sequence>
<evidence type="ECO:0000313" key="3">
    <source>
        <dbReference type="Proteomes" id="UP001516023"/>
    </source>
</evidence>
<feature type="region of interest" description="Disordered" evidence="1">
    <location>
        <begin position="1"/>
        <end position="20"/>
    </location>
</feature>
<organism evidence="2 3">
    <name type="scientific">Cyclotella cryptica</name>
    <dbReference type="NCBI Taxonomy" id="29204"/>
    <lineage>
        <taxon>Eukaryota</taxon>
        <taxon>Sar</taxon>
        <taxon>Stramenopiles</taxon>
        <taxon>Ochrophyta</taxon>
        <taxon>Bacillariophyta</taxon>
        <taxon>Coscinodiscophyceae</taxon>
        <taxon>Thalassiosirophycidae</taxon>
        <taxon>Stephanodiscales</taxon>
        <taxon>Stephanodiscaceae</taxon>
        <taxon>Cyclotella</taxon>
    </lineage>
</organism>
<dbReference type="Proteomes" id="UP001516023">
    <property type="component" value="Unassembled WGS sequence"/>
</dbReference>
<gene>
    <name evidence="2" type="ORF">HJC23_000352</name>
</gene>
<evidence type="ECO:0000256" key="1">
    <source>
        <dbReference type="SAM" id="MobiDB-lite"/>
    </source>
</evidence>
<dbReference type="AlphaFoldDB" id="A0ABD3PPL6"/>
<protein>
    <submittedName>
        <fullName evidence="2">Uncharacterized protein</fullName>
    </submittedName>
</protein>
<keyword evidence="3" id="KW-1185">Reference proteome</keyword>
<dbReference type="EMBL" id="JABMIG020000143">
    <property type="protein sequence ID" value="KAL3789286.1"/>
    <property type="molecule type" value="Genomic_DNA"/>
</dbReference>
<feature type="compositionally biased region" description="Basic and acidic residues" evidence="1">
    <location>
        <begin position="1"/>
        <end position="15"/>
    </location>
</feature>